<accession>A0A0K2GJR3</accession>
<organism evidence="1 2">
    <name type="scientific">Nitrospira moscoviensis</name>
    <dbReference type="NCBI Taxonomy" id="42253"/>
    <lineage>
        <taxon>Bacteria</taxon>
        <taxon>Pseudomonadati</taxon>
        <taxon>Nitrospirota</taxon>
        <taxon>Nitrospiria</taxon>
        <taxon>Nitrospirales</taxon>
        <taxon>Nitrospiraceae</taxon>
        <taxon>Nitrospira</taxon>
    </lineage>
</organism>
<reference evidence="1 2" key="1">
    <citation type="journal article" date="2015" name="Proc. Natl. Acad. Sci. U.S.A.">
        <title>Expanded metabolic versatility of ubiquitous nitrite-oxidizing bacteria from the genus Nitrospira.</title>
        <authorList>
            <person name="Koch H."/>
            <person name="Lucker S."/>
            <person name="Albertsen M."/>
            <person name="Kitzinger K."/>
            <person name="Herbold C."/>
            <person name="Spieck E."/>
            <person name="Nielsen P.H."/>
            <person name="Wagner M."/>
            <person name="Daims H."/>
        </authorList>
    </citation>
    <scope>NUCLEOTIDE SEQUENCE [LARGE SCALE GENOMIC DNA]</scope>
    <source>
        <strain evidence="1 2">NSP M-1</strain>
    </source>
</reference>
<dbReference type="PATRIC" id="fig|42253.5.peg.4653"/>
<dbReference type="STRING" id="42253.NITMOv2_4720"/>
<sequence>MILSPDDRFIEIQVPDADTEQKFLRLAVQAAVRRYRERHEMPVPLRTVPTGPSVPQGGSRALYMESADGDAPRRLAPDAGIPPA</sequence>
<evidence type="ECO:0000313" key="2">
    <source>
        <dbReference type="Proteomes" id="UP000069205"/>
    </source>
</evidence>
<gene>
    <name evidence="1" type="ORF">NITMOv2_4720</name>
</gene>
<name>A0A0K2GJR3_NITMO</name>
<dbReference type="KEGG" id="nmv:NITMOv2_4720"/>
<dbReference type="EMBL" id="CP011801">
    <property type="protein sequence ID" value="ALA61089.1"/>
    <property type="molecule type" value="Genomic_DNA"/>
</dbReference>
<keyword evidence="2" id="KW-1185">Reference proteome</keyword>
<dbReference type="AlphaFoldDB" id="A0A0K2GJR3"/>
<protein>
    <submittedName>
        <fullName evidence="1">Uncharacterized protein</fullName>
    </submittedName>
</protein>
<evidence type="ECO:0000313" key="1">
    <source>
        <dbReference type="EMBL" id="ALA61089.1"/>
    </source>
</evidence>
<dbReference type="Proteomes" id="UP000069205">
    <property type="component" value="Chromosome"/>
</dbReference>
<proteinExistence type="predicted"/>